<feature type="domain" description="Polysaccharide pyruvyl transferase" evidence="1">
    <location>
        <begin position="29"/>
        <end position="343"/>
    </location>
</feature>
<accession>A0AAX2R2P7</accession>
<dbReference type="Pfam" id="PF04230">
    <property type="entry name" value="PS_pyruv_trans"/>
    <property type="match status" value="1"/>
</dbReference>
<protein>
    <submittedName>
        <fullName evidence="2">Polysaccharide pyruvyl transferase family protein</fullName>
    </submittedName>
</protein>
<sequence length="388" mass="45495">MGKIQQMKKYFLISGFNLEDSNRGTAALSYGSISFLEEHKYLLKKHTLINYHIYNNPFKANNRKVHYNYIEIEKHQWHHISYPIFFIEMWLINKFNIILPFTYFGKTIQQIEIVAAINGGDGFADIYGNNIFKNRLHDINLAIKFNIPLIFLPQTIGPFKQEKNKKLAIKILHYACKIFIRDDKYIKELKKENLNYEITQDLSYYMKPQPWNIEIQPNAIGINVSGLAYDNQFPGLEKQFDTYPDLINLLIQEFQKLGKTIYLIPHSYNYHHPDIHNDDLSACRAVYNRLNNKNNIILLDQNLISPQIKYVISQMSFFIGTRMHANFAAIYTNVPLFGLAYSYKFQGAFERHGIYNRTSMINNISIKEAKDIIKKIVLSYTNDTNSTK</sequence>
<dbReference type="RefSeq" id="WP_134770104.1">
    <property type="nucleotide sequence ID" value="NZ_CP046427.1"/>
</dbReference>
<dbReference type="InterPro" id="IPR007345">
    <property type="entry name" value="Polysacch_pyruvyl_Trfase"/>
</dbReference>
<reference evidence="2 3" key="1">
    <citation type="journal article" date="2019" name="Nat. Microbiol.">
        <title>Genomic variation and strain-specific functional adaptation in the human gut microbiome during early life.</title>
        <authorList>
            <person name="Vatanen T."/>
            <person name="Plichta D.R."/>
            <person name="Somani J."/>
            <person name="Munch P.C."/>
            <person name="Arthur T.D."/>
            <person name="Hall A.B."/>
            <person name="Rudolf S."/>
            <person name="Oakeley E.J."/>
            <person name="Ke X."/>
            <person name="Young R.A."/>
            <person name="Haiser H.J."/>
            <person name="Kolde R."/>
            <person name="Yassour M."/>
            <person name="Luopajarvi K."/>
            <person name="Siljander H."/>
            <person name="Virtanen S.M."/>
            <person name="Ilonen J."/>
            <person name="Uibo R."/>
            <person name="Tillmann V."/>
            <person name="Mokurov S."/>
            <person name="Dorshakova N."/>
            <person name="Porter J.A."/>
            <person name="McHardy A.C."/>
            <person name="Lahdesmaki H."/>
            <person name="Vlamakis H."/>
            <person name="Huttenhower C."/>
            <person name="Knip M."/>
            <person name="Xavier R.J."/>
        </authorList>
    </citation>
    <scope>NUCLEOTIDE SEQUENCE [LARGE SCALE GENOMIC DNA]</scope>
    <source>
        <strain evidence="2 3">RJX1052</strain>
    </source>
</reference>
<dbReference type="PANTHER" id="PTHR36836">
    <property type="entry name" value="COLANIC ACID BIOSYNTHESIS PROTEIN WCAK"/>
    <property type="match status" value="1"/>
</dbReference>
<dbReference type="PANTHER" id="PTHR36836:SF1">
    <property type="entry name" value="COLANIC ACID BIOSYNTHESIS PROTEIN WCAK"/>
    <property type="match status" value="1"/>
</dbReference>
<dbReference type="GO" id="GO:0016740">
    <property type="term" value="F:transferase activity"/>
    <property type="evidence" value="ECO:0007669"/>
    <property type="project" value="UniProtKB-KW"/>
</dbReference>
<evidence type="ECO:0000313" key="3">
    <source>
        <dbReference type="Proteomes" id="UP000294834"/>
    </source>
</evidence>
<dbReference type="Proteomes" id="UP000294834">
    <property type="component" value="Unassembled WGS sequence"/>
</dbReference>
<dbReference type="AlphaFoldDB" id="A0AAX2R2P7"/>
<organism evidence="2 3">
    <name type="scientific">Phocaeicola dorei</name>
    <dbReference type="NCBI Taxonomy" id="357276"/>
    <lineage>
        <taxon>Bacteria</taxon>
        <taxon>Pseudomonadati</taxon>
        <taxon>Bacteroidota</taxon>
        <taxon>Bacteroidia</taxon>
        <taxon>Bacteroidales</taxon>
        <taxon>Bacteroidaceae</taxon>
        <taxon>Phocaeicola</taxon>
    </lineage>
</organism>
<evidence type="ECO:0000313" key="2">
    <source>
        <dbReference type="EMBL" id="TDB07270.1"/>
    </source>
</evidence>
<proteinExistence type="predicted"/>
<evidence type="ECO:0000259" key="1">
    <source>
        <dbReference type="Pfam" id="PF04230"/>
    </source>
</evidence>
<comment type="caution">
    <text evidence="2">The sequence shown here is derived from an EMBL/GenBank/DDBJ whole genome shotgun (WGS) entry which is preliminary data.</text>
</comment>
<keyword evidence="2" id="KW-0808">Transferase</keyword>
<gene>
    <name evidence="2" type="ORF">E1J06_07510</name>
</gene>
<name>A0AAX2R2P7_9BACT</name>
<dbReference type="EMBL" id="SLTX01000001">
    <property type="protein sequence ID" value="TDB07270.1"/>
    <property type="molecule type" value="Genomic_DNA"/>
</dbReference>